<comment type="caution">
    <text evidence="1">The sequence shown here is derived from an EMBL/GenBank/DDBJ whole genome shotgun (WGS) entry which is preliminary data.</text>
</comment>
<proteinExistence type="predicted"/>
<dbReference type="AlphaFoldDB" id="A0A0L8IZ53"/>
<dbReference type="PATRIC" id="fig|1938.6.peg.8936"/>
<protein>
    <submittedName>
        <fullName evidence="1">Uncharacterized protein</fullName>
    </submittedName>
</protein>
<accession>A0A0L8IZ53</accession>
<dbReference type="Proteomes" id="UP000037023">
    <property type="component" value="Unassembled WGS sequence"/>
</dbReference>
<name>A0A0L8IZ53_STRVR</name>
<evidence type="ECO:0000313" key="2">
    <source>
        <dbReference type="Proteomes" id="UP000037023"/>
    </source>
</evidence>
<dbReference type="EMBL" id="LGUP01000423">
    <property type="protein sequence ID" value="KOG06837.1"/>
    <property type="molecule type" value="Genomic_DNA"/>
</dbReference>
<evidence type="ECO:0000313" key="1">
    <source>
        <dbReference type="EMBL" id="KOG06837.1"/>
    </source>
</evidence>
<reference evidence="1 2" key="1">
    <citation type="submission" date="2015-06" db="EMBL/GenBank/DDBJ databases">
        <authorList>
            <person name="Hoefler B.C."/>
            <person name="Straight P.D."/>
        </authorList>
    </citation>
    <scope>NUCLEOTIDE SEQUENCE [LARGE SCALE GENOMIC DNA]</scope>
    <source>
        <strain evidence="1 2">NRRL 3427</strain>
    </source>
</reference>
<organism evidence="1 2">
    <name type="scientific">Streptomyces viridochromogenes</name>
    <dbReference type="NCBI Taxonomy" id="1938"/>
    <lineage>
        <taxon>Bacteria</taxon>
        <taxon>Bacillati</taxon>
        <taxon>Actinomycetota</taxon>
        <taxon>Actinomycetes</taxon>
        <taxon>Kitasatosporales</taxon>
        <taxon>Streptomycetaceae</taxon>
        <taxon>Streptomyces</taxon>
    </lineage>
</organism>
<sequence length="101" mass="11022">MELNARDWCAGALHEQRIAEALLDLVDPTPTKVRAILNDLGYVDERIHDLKQSGATTRFFLDLREKGGRLCLDGSAAGEETVVDKCVAPATGPFTPGDRNQ</sequence>
<gene>
    <name evidence="1" type="ORF">ADK34_41515</name>
</gene>